<dbReference type="EMBL" id="JAACJM010000015">
    <property type="protein sequence ID" value="KAF5368504.1"/>
    <property type="molecule type" value="Genomic_DNA"/>
</dbReference>
<keyword evidence="4" id="KW-0833">Ubl conjugation pathway</keyword>
<dbReference type="Pfam" id="PF13181">
    <property type="entry name" value="TPR_8"/>
    <property type="match status" value="2"/>
</dbReference>
<dbReference type="Pfam" id="PF04049">
    <property type="entry name" value="ANAPC8"/>
    <property type="match status" value="1"/>
</dbReference>
<feature type="repeat" description="TPR" evidence="7">
    <location>
        <begin position="379"/>
        <end position="412"/>
    </location>
</feature>
<evidence type="ECO:0000256" key="4">
    <source>
        <dbReference type="ARBA" id="ARBA00022786"/>
    </source>
</evidence>
<evidence type="ECO:0000256" key="3">
    <source>
        <dbReference type="ARBA" id="ARBA00022776"/>
    </source>
</evidence>
<evidence type="ECO:0000313" key="9">
    <source>
        <dbReference type="EMBL" id="KAF5368504.1"/>
    </source>
</evidence>
<evidence type="ECO:0000256" key="2">
    <source>
        <dbReference type="ARBA" id="ARBA00022737"/>
    </source>
</evidence>
<evidence type="ECO:0000256" key="7">
    <source>
        <dbReference type="PROSITE-ProRule" id="PRU00339"/>
    </source>
</evidence>
<dbReference type="GO" id="GO:0045842">
    <property type="term" value="P:positive regulation of mitotic metaphase/anaphase transition"/>
    <property type="evidence" value="ECO:0007669"/>
    <property type="project" value="TreeGrafter"/>
</dbReference>
<keyword evidence="3" id="KW-0498">Mitosis</keyword>
<feature type="repeat" description="TPR" evidence="7">
    <location>
        <begin position="447"/>
        <end position="480"/>
    </location>
</feature>
<keyword evidence="6" id="KW-0131">Cell cycle</keyword>
<keyword evidence="1" id="KW-0132">Cell division</keyword>
<dbReference type="GO" id="GO:0005680">
    <property type="term" value="C:anaphase-promoting complex"/>
    <property type="evidence" value="ECO:0007669"/>
    <property type="project" value="InterPro"/>
</dbReference>
<dbReference type="Gene3D" id="1.25.40.10">
    <property type="entry name" value="Tetratricopeptide repeat domain"/>
    <property type="match status" value="2"/>
</dbReference>
<dbReference type="Pfam" id="PF13176">
    <property type="entry name" value="TPR_7"/>
    <property type="match status" value="1"/>
</dbReference>
<protein>
    <recommendedName>
        <fullName evidence="8">Cdc23 domain-containing protein</fullName>
    </recommendedName>
</protein>
<organism evidence="9 10">
    <name type="scientific">Tetrapyrgos nigripes</name>
    <dbReference type="NCBI Taxonomy" id="182062"/>
    <lineage>
        <taxon>Eukaryota</taxon>
        <taxon>Fungi</taxon>
        <taxon>Dikarya</taxon>
        <taxon>Basidiomycota</taxon>
        <taxon>Agaricomycotina</taxon>
        <taxon>Agaricomycetes</taxon>
        <taxon>Agaricomycetidae</taxon>
        <taxon>Agaricales</taxon>
        <taxon>Marasmiineae</taxon>
        <taxon>Marasmiaceae</taxon>
        <taxon>Tetrapyrgos</taxon>
    </lineage>
</organism>
<feature type="repeat" description="TPR" evidence="7">
    <location>
        <begin position="413"/>
        <end position="446"/>
    </location>
</feature>
<evidence type="ECO:0000259" key="8">
    <source>
        <dbReference type="Pfam" id="PF04049"/>
    </source>
</evidence>
<name>A0A8H5GPB6_9AGAR</name>
<feature type="domain" description="Cdc23" evidence="8">
    <location>
        <begin position="10"/>
        <end position="318"/>
    </location>
</feature>
<dbReference type="OrthoDB" id="10262026at2759"/>
<dbReference type="SMART" id="SM00028">
    <property type="entry name" value="TPR"/>
    <property type="match status" value="5"/>
</dbReference>
<evidence type="ECO:0000256" key="5">
    <source>
        <dbReference type="ARBA" id="ARBA00022803"/>
    </source>
</evidence>
<dbReference type="GO" id="GO:0031145">
    <property type="term" value="P:anaphase-promoting complex-dependent catabolic process"/>
    <property type="evidence" value="ECO:0007669"/>
    <property type="project" value="TreeGrafter"/>
</dbReference>
<dbReference type="GO" id="GO:0051301">
    <property type="term" value="P:cell division"/>
    <property type="evidence" value="ECO:0007669"/>
    <property type="project" value="UniProtKB-KW"/>
</dbReference>
<accession>A0A8H5GPB6</accession>
<reference evidence="9 10" key="1">
    <citation type="journal article" date="2020" name="ISME J.">
        <title>Uncovering the hidden diversity of litter-decomposition mechanisms in mushroom-forming fungi.</title>
        <authorList>
            <person name="Floudas D."/>
            <person name="Bentzer J."/>
            <person name="Ahren D."/>
            <person name="Johansson T."/>
            <person name="Persson P."/>
            <person name="Tunlid A."/>
        </authorList>
    </citation>
    <scope>NUCLEOTIDE SEQUENCE [LARGE SCALE GENOMIC DNA]</scope>
    <source>
        <strain evidence="9 10">CBS 291.85</strain>
    </source>
</reference>
<dbReference type="SUPFAM" id="SSF48452">
    <property type="entry name" value="TPR-like"/>
    <property type="match status" value="3"/>
</dbReference>
<dbReference type="Proteomes" id="UP000559256">
    <property type="component" value="Unassembled WGS sequence"/>
</dbReference>
<proteinExistence type="predicted"/>
<dbReference type="InterPro" id="IPR007192">
    <property type="entry name" value="APC8"/>
</dbReference>
<dbReference type="InterPro" id="IPR011990">
    <property type="entry name" value="TPR-like_helical_dom_sf"/>
</dbReference>
<gene>
    <name evidence="9" type="ORF">D9758_002193</name>
</gene>
<sequence length="610" mass="69219">MTTSVDATTAAQIRQAVTECTERGLIAAANWTSELLLAIPQSKRNNFSTIPELDLSLDLSSNSTFSTSTPARNGKSPHPAMSFDDELSVSLTPVALSAKLTQLGESAFSFAGPLQLHLSDPVEQDPGEQDALSAARVCIESKEFLRVKTILSGYQGAKARFLFIYSQLLGLDPTSSLDWQKYASSYKVNSSSEQSALLELLSFVTNETEPFLLYLKAVILARLSRREECIEACIRSIMGFEWNWATWSLLSSCIGDNEELPALLPLLPLPPNHPLVLMLHLKTMIDLNNPTDNELELCDRLLASNCFPRSLWIMELRACLLHNLRDHTQSCNQFTKLMQLDPYKIDKIDTYADALFLTDQRTKLTRMALDYLAIDKDRPEVCYLIGNHYAMKADHASAIKFFKRTTQLDPTHTQAWTLLGHEYVETKNSHAAIEAYRRSVDINRKDHRAWYGLGQAYELLNMHQYALHYFHYCTALKPYDLRLWQALGSCYEEMKYLREAIECYKRALIPACPDEIFLNQALARIYRNLGEQSEAVAYHRRIVEVCQAEVRHIAEYAKSSLEVADYELRSPNGNLQIARELLQQVAESNVEEVVRAAEMLKEVDKAIRAR</sequence>
<dbReference type="InterPro" id="IPR019734">
    <property type="entry name" value="TPR_rpt"/>
</dbReference>
<dbReference type="PANTHER" id="PTHR12558:SF10">
    <property type="entry name" value="CELL DIVISION CYCLE PROTEIN 23 HOMOLOG"/>
    <property type="match status" value="1"/>
</dbReference>
<evidence type="ECO:0000313" key="10">
    <source>
        <dbReference type="Proteomes" id="UP000559256"/>
    </source>
</evidence>
<keyword evidence="10" id="KW-1185">Reference proteome</keyword>
<evidence type="ECO:0000256" key="1">
    <source>
        <dbReference type="ARBA" id="ARBA00022618"/>
    </source>
</evidence>
<dbReference type="AlphaFoldDB" id="A0A8H5GPB6"/>
<keyword evidence="5 7" id="KW-0802">TPR repeat</keyword>
<keyword evidence="2" id="KW-0677">Repeat</keyword>
<evidence type="ECO:0000256" key="6">
    <source>
        <dbReference type="ARBA" id="ARBA00023306"/>
    </source>
</evidence>
<comment type="caution">
    <text evidence="9">The sequence shown here is derived from an EMBL/GenBank/DDBJ whole genome shotgun (WGS) entry which is preliminary data.</text>
</comment>
<dbReference type="PROSITE" id="PS50005">
    <property type="entry name" value="TPR"/>
    <property type="match status" value="3"/>
</dbReference>
<dbReference type="GO" id="GO:0016567">
    <property type="term" value="P:protein ubiquitination"/>
    <property type="evidence" value="ECO:0007669"/>
    <property type="project" value="TreeGrafter"/>
</dbReference>
<dbReference type="PANTHER" id="PTHR12558">
    <property type="entry name" value="CELL DIVISION CYCLE 16,23,27"/>
    <property type="match status" value="1"/>
</dbReference>